<dbReference type="AlphaFoldDB" id="A0A2U2JDD6"/>
<sequence length="254" mass="29176">MKVLRIKLRTSLLKYLLLSLAILLSSCMVLPNIEKGIQKKKKLKKIDAAFTHSNGAIYFFSGVNYIKWEPGKGVVKTKDNRTKRVTAKDGWKMVYWPFNVSLNAAINYKKKAYFINGNQFIEYKSSSKSIKQYKLGKSKFLRGLDYNFSKGIDAIIQHPKSKLFYAFKGNQYYCFKDNGILPPVKFDSGIIGVNAWKSLPKFFRTNIDAALVHPKSKNIYFFKGDKYTVWKPGKGVVNPAIRKRNIDGWRGVVF</sequence>
<reference evidence="1 2" key="1">
    <citation type="submission" date="2018-05" db="EMBL/GenBank/DDBJ databases">
        <title>Polaribacter aquimarinus sp. nov., isolated from sediment in a sediment of sea.</title>
        <authorList>
            <person name="Lu D."/>
        </authorList>
    </citation>
    <scope>NUCLEOTIDE SEQUENCE [LARGE SCALE GENOMIC DNA]</scope>
    <source>
        <strain evidence="1 2">ZY113</strain>
    </source>
</reference>
<accession>A0A2U2JDD6</accession>
<comment type="caution">
    <text evidence="1">The sequence shown here is derived from an EMBL/GenBank/DDBJ whole genome shotgun (WGS) entry which is preliminary data.</text>
</comment>
<evidence type="ECO:0000313" key="1">
    <source>
        <dbReference type="EMBL" id="PWG06360.1"/>
    </source>
</evidence>
<dbReference type="RefSeq" id="WP_109403276.1">
    <property type="nucleotide sequence ID" value="NZ_QFFG01000001.1"/>
</dbReference>
<organism evidence="1 2">
    <name type="scientific">Polaribacter aquimarinus</name>
    <dbReference type="NCBI Taxonomy" id="2100726"/>
    <lineage>
        <taxon>Bacteria</taxon>
        <taxon>Pseudomonadati</taxon>
        <taxon>Bacteroidota</taxon>
        <taxon>Flavobacteriia</taxon>
        <taxon>Flavobacteriales</taxon>
        <taxon>Flavobacteriaceae</taxon>
    </lineage>
</organism>
<dbReference type="InterPro" id="IPR018487">
    <property type="entry name" value="Hemopexin-like_repeat"/>
</dbReference>
<dbReference type="Gene3D" id="2.110.10.10">
    <property type="entry name" value="Hemopexin-like domain"/>
    <property type="match status" value="2"/>
</dbReference>
<protein>
    <submittedName>
        <fullName evidence="1">Uncharacterized protein</fullName>
    </submittedName>
</protein>
<gene>
    <name evidence="1" type="ORF">DIS07_00580</name>
</gene>
<dbReference type="EMBL" id="QFFG01000001">
    <property type="protein sequence ID" value="PWG06360.1"/>
    <property type="molecule type" value="Genomic_DNA"/>
</dbReference>
<evidence type="ECO:0000313" key="2">
    <source>
        <dbReference type="Proteomes" id="UP000245670"/>
    </source>
</evidence>
<dbReference type="PROSITE" id="PS51642">
    <property type="entry name" value="HEMOPEXIN_2"/>
    <property type="match status" value="1"/>
</dbReference>
<dbReference type="SUPFAM" id="SSF50923">
    <property type="entry name" value="Hemopexin-like domain"/>
    <property type="match status" value="1"/>
</dbReference>
<dbReference type="PROSITE" id="PS51257">
    <property type="entry name" value="PROKAR_LIPOPROTEIN"/>
    <property type="match status" value="1"/>
</dbReference>
<proteinExistence type="predicted"/>
<keyword evidence="2" id="KW-1185">Reference proteome</keyword>
<name>A0A2U2JDD6_9FLAO</name>
<dbReference type="Proteomes" id="UP000245670">
    <property type="component" value="Unassembled WGS sequence"/>
</dbReference>
<dbReference type="SMART" id="SM00120">
    <property type="entry name" value="HX"/>
    <property type="match status" value="4"/>
</dbReference>
<dbReference type="OrthoDB" id="9798386at2"/>
<dbReference type="InterPro" id="IPR036375">
    <property type="entry name" value="Hemopexin-like_dom_sf"/>
</dbReference>